<organism evidence="1 2">
    <name type="scientific">Nonomuraea glycinis</name>
    <dbReference type="NCBI Taxonomy" id="2047744"/>
    <lineage>
        <taxon>Bacteria</taxon>
        <taxon>Bacillati</taxon>
        <taxon>Actinomycetota</taxon>
        <taxon>Actinomycetes</taxon>
        <taxon>Streptosporangiales</taxon>
        <taxon>Streptosporangiaceae</taxon>
        <taxon>Nonomuraea</taxon>
    </lineage>
</organism>
<comment type="caution">
    <text evidence="1">The sequence shown here is derived from an EMBL/GenBank/DDBJ whole genome shotgun (WGS) entry which is preliminary data.</text>
</comment>
<proteinExistence type="predicted"/>
<protein>
    <submittedName>
        <fullName evidence="1">Uncharacterized protein</fullName>
    </submittedName>
</protein>
<reference evidence="1" key="2">
    <citation type="submission" date="2020-09" db="EMBL/GenBank/DDBJ databases">
        <authorList>
            <person name="Sun Q."/>
            <person name="Zhou Y."/>
        </authorList>
    </citation>
    <scope>NUCLEOTIDE SEQUENCE</scope>
    <source>
        <strain evidence="1">CGMCC 4.7430</strain>
    </source>
</reference>
<sequence length="187" mass="20883">MNDSEVDDLVIQIAVHLDGFTPQIRPGHPAYLIGPEGARLVVHPLWRQEGRITVLGVYPDGYRSLFPDLRRHQISVSATRSPEHVAKKIARGLLPGYLRDLATCRARLSGQKAEEATRAELVETLLTMLPGATFTEKQRETVLQWRLGATSGSFAVYGDTTSNSIEIRMADRELTERVAYAIQQRSM</sequence>
<accession>A0A918E888</accession>
<name>A0A918E888_9ACTN</name>
<dbReference type="AlphaFoldDB" id="A0A918E888"/>
<keyword evidence="2" id="KW-1185">Reference proteome</keyword>
<gene>
    <name evidence="1" type="ORF">GCM10012278_59270</name>
</gene>
<dbReference type="Proteomes" id="UP000660745">
    <property type="component" value="Unassembled WGS sequence"/>
</dbReference>
<evidence type="ECO:0000313" key="1">
    <source>
        <dbReference type="EMBL" id="GGP12251.1"/>
    </source>
</evidence>
<reference evidence="1" key="1">
    <citation type="journal article" date="2014" name="Int. J. Syst. Evol. Microbiol.">
        <title>Complete genome sequence of Corynebacterium casei LMG S-19264T (=DSM 44701T), isolated from a smear-ripened cheese.</title>
        <authorList>
            <consortium name="US DOE Joint Genome Institute (JGI-PGF)"/>
            <person name="Walter F."/>
            <person name="Albersmeier A."/>
            <person name="Kalinowski J."/>
            <person name="Ruckert C."/>
        </authorList>
    </citation>
    <scope>NUCLEOTIDE SEQUENCE</scope>
    <source>
        <strain evidence="1">CGMCC 4.7430</strain>
    </source>
</reference>
<dbReference type="EMBL" id="BMNK01000012">
    <property type="protein sequence ID" value="GGP12251.1"/>
    <property type="molecule type" value="Genomic_DNA"/>
</dbReference>
<evidence type="ECO:0000313" key="2">
    <source>
        <dbReference type="Proteomes" id="UP000660745"/>
    </source>
</evidence>
<dbReference type="RefSeq" id="WP_189142040.1">
    <property type="nucleotide sequence ID" value="NZ_BMNK01000012.1"/>
</dbReference>